<keyword evidence="3" id="KW-1185">Reference proteome</keyword>
<accession>A0ABD0KE32</accession>
<evidence type="ECO:0000256" key="1">
    <source>
        <dbReference type="SAM" id="MobiDB-lite"/>
    </source>
</evidence>
<proteinExistence type="predicted"/>
<reference evidence="2 3" key="1">
    <citation type="journal article" date="2023" name="Sci. Data">
        <title>Genome assembly of the Korean intertidal mud-creeper Batillaria attramentaria.</title>
        <authorList>
            <person name="Patra A.K."/>
            <person name="Ho P.T."/>
            <person name="Jun S."/>
            <person name="Lee S.J."/>
            <person name="Kim Y."/>
            <person name="Won Y.J."/>
        </authorList>
    </citation>
    <scope>NUCLEOTIDE SEQUENCE [LARGE SCALE GENOMIC DNA]</scope>
    <source>
        <strain evidence="2">Wonlab-2016</strain>
    </source>
</reference>
<sequence length="175" mass="19891">MGTGASANKGVGVPANPRVVYSHDLSRKEKKQFRIDAPVLVDMQHGSVRYREADSSEKSRGEREVPHEGTVLDHKDHYFYHTRLNDFGPDADKSQEDSFKFYYVTHGPKRAHGKKLFYVYARVGDSDTDWEENQLLADLDSTPDKSILRSETVLGDLRSQEERLPAVLDVKLTLI</sequence>
<dbReference type="EMBL" id="JACVVK020000197">
    <property type="protein sequence ID" value="KAK7485252.1"/>
    <property type="molecule type" value="Genomic_DNA"/>
</dbReference>
<dbReference type="AlphaFoldDB" id="A0ABD0KE32"/>
<feature type="compositionally biased region" description="Basic and acidic residues" evidence="1">
    <location>
        <begin position="49"/>
        <end position="67"/>
    </location>
</feature>
<organism evidence="2 3">
    <name type="scientific">Batillaria attramentaria</name>
    <dbReference type="NCBI Taxonomy" id="370345"/>
    <lineage>
        <taxon>Eukaryota</taxon>
        <taxon>Metazoa</taxon>
        <taxon>Spiralia</taxon>
        <taxon>Lophotrochozoa</taxon>
        <taxon>Mollusca</taxon>
        <taxon>Gastropoda</taxon>
        <taxon>Caenogastropoda</taxon>
        <taxon>Sorbeoconcha</taxon>
        <taxon>Cerithioidea</taxon>
        <taxon>Batillariidae</taxon>
        <taxon>Batillaria</taxon>
    </lineage>
</organism>
<name>A0ABD0KE32_9CAEN</name>
<protein>
    <submittedName>
        <fullName evidence="2">Uncharacterized protein</fullName>
    </submittedName>
</protein>
<feature type="region of interest" description="Disordered" evidence="1">
    <location>
        <begin position="46"/>
        <end position="67"/>
    </location>
</feature>
<gene>
    <name evidence="2" type="ORF">BaRGS_00023503</name>
</gene>
<comment type="caution">
    <text evidence="2">The sequence shown here is derived from an EMBL/GenBank/DDBJ whole genome shotgun (WGS) entry which is preliminary data.</text>
</comment>
<dbReference type="Proteomes" id="UP001519460">
    <property type="component" value="Unassembled WGS sequence"/>
</dbReference>
<evidence type="ECO:0000313" key="2">
    <source>
        <dbReference type="EMBL" id="KAK7485252.1"/>
    </source>
</evidence>
<evidence type="ECO:0000313" key="3">
    <source>
        <dbReference type="Proteomes" id="UP001519460"/>
    </source>
</evidence>